<dbReference type="InterPro" id="IPR018650">
    <property type="entry name" value="STSV1_Orf64"/>
</dbReference>
<protein>
    <submittedName>
        <fullName evidence="2">DUF2079 domain-containing protein</fullName>
    </submittedName>
</protein>
<feature type="transmembrane region" description="Helical" evidence="1">
    <location>
        <begin position="36"/>
        <end position="55"/>
    </location>
</feature>
<evidence type="ECO:0000256" key="1">
    <source>
        <dbReference type="SAM" id="Phobius"/>
    </source>
</evidence>
<reference evidence="2 3" key="1">
    <citation type="submission" date="2018-12" db="EMBL/GenBank/DDBJ databases">
        <title>Genome Sequence of Candidatus Viridilinea halotolerans isolated from saline sulfide-rich spring.</title>
        <authorList>
            <person name="Grouzdev D.S."/>
            <person name="Burganskaya E.I."/>
            <person name="Krutkina M.S."/>
            <person name="Sukhacheva M.V."/>
            <person name="Gorlenko V.M."/>
        </authorList>
    </citation>
    <scope>NUCLEOTIDE SEQUENCE [LARGE SCALE GENOMIC DNA]</scope>
    <source>
        <strain evidence="2">Chok-6</strain>
    </source>
</reference>
<feature type="transmembrane region" description="Helical" evidence="1">
    <location>
        <begin position="228"/>
        <end position="247"/>
    </location>
</feature>
<keyword evidence="1" id="KW-0472">Membrane</keyword>
<gene>
    <name evidence="2" type="ORF">EI684_14650</name>
</gene>
<comment type="caution">
    <text evidence="2">The sequence shown here is derived from an EMBL/GenBank/DDBJ whole genome shotgun (WGS) entry which is preliminary data.</text>
</comment>
<dbReference type="AlphaFoldDB" id="A0A426TW92"/>
<proteinExistence type="predicted"/>
<evidence type="ECO:0000313" key="3">
    <source>
        <dbReference type="Proteomes" id="UP000280307"/>
    </source>
</evidence>
<organism evidence="2 3">
    <name type="scientific">Candidatus Viridilinea halotolerans</name>
    <dbReference type="NCBI Taxonomy" id="2491704"/>
    <lineage>
        <taxon>Bacteria</taxon>
        <taxon>Bacillati</taxon>
        <taxon>Chloroflexota</taxon>
        <taxon>Chloroflexia</taxon>
        <taxon>Chloroflexales</taxon>
        <taxon>Chloroflexineae</taxon>
        <taxon>Oscillochloridaceae</taxon>
        <taxon>Candidatus Viridilinea</taxon>
    </lineage>
</organism>
<keyword evidence="1" id="KW-0812">Transmembrane</keyword>
<accession>A0A426TW92</accession>
<feature type="transmembrane region" description="Helical" evidence="1">
    <location>
        <begin position="150"/>
        <end position="169"/>
    </location>
</feature>
<dbReference type="EMBL" id="RSAS01000586">
    <property type="protein sequence ID" value="RRR69780.1"/>
    <property type="molecule type" value="Genomic_DNA"/>
</dbReference>
<evidence type="ECO:0000313" key="2">
    <source>
        <dbReference type="EMBL" id="RRR69780.1"/>
    </source>
</evidence>
<feature type="transmembrane region" description="Helical" evidence="1">
    <location>
        <begin position="95"/>
        <end position="113"/>
    </location>
</feature>
<dbReference type="Proteomes" id="UP000280307">
    <property type="component" value="Unassembled WGS sequence"/>
</dbReference>
<name>A0A426TW92_9CHLR</name>
<feature type="transmembrane region" description="Helical" evidence="1">
    <location>
        <begin position="119"/>
        <end position="138"/>
    </location>
</feature>
<feature type="transmembrane region" description="Helical" evidence="1">
    <location>
        <begin position="196"/>
        <end position="221"/>
    </location>
</feature>
<keyword evidence="1" id="KW-1133">Transmembrane helix</keyword>
<sequence length="671" mass="74083">MAGLLSRYFLCSTFYFLNTEITRMPSSPLKPWFVDLFLWVAMVVVGTTLTLLSLARYWGYNAGMLDLGNMAQAIWSVTQGQPLVFTQPTGAYSRLTGHVEFFYLLFVPFVAIWPNPQPLLTGQALLAAAGAIPAYRLAMRQLDSRLAARCIALIYLLYPVMQTAVLFDFHGDTLAMPLLLFALDAADRKAWRSYSIWLALALSCKVYVAAPVAGIGAYLWLWGGERRVGTWTMVAAVVYGAVVFFGVRELFAAPAAEQSAAVSYVSHYYGNMHEIWRTLPERLGNALVVFGPALFLAWRGWRWLLPAAPLTLAVLLSTGPGGVYHYGYHHYALVVPFIVRALIEAAARLRQAAAQASAGRVVRRWQPDLIFTSIIVLLCMALLVDQPLNPLFWLAPPGYGRDHAVYGSIERDGVKDRFLAEHVPPKVPIAASMFLAPRLVARETLYVTRYSDDPGGERLPRLLPQVDYVLADGLFDWRQVIDGAVVGGAAYEQAELGILLRDPAFGLVAARDGLLLFQRDAPPATRLAQQVELVDGAEGAEAIAQLGPLALVAAEVRHLEGRRYRASFTWRLEGAAPARNWFAVSQLGSRSDARMLHLPTFALQPVSTWQRGQVVREQFELNLPDDIPAGTHPWYVAWYDPAHPEAALGDPRARVGGSESVLVQELLVGKN</sequence>
<dbReference type="Pfam" id="PF09852">
    <property type="entry name" value="DUF2079"/>
    <property type="match status" value="1"/>
</dbReference>